<dbReference type="InterPro" id="IPR035965">
    <property type="entry name" value="PAS-like_dom_sf"/>
</dbReference>
<dbReference type="Proteomes" id="UP000480266">
    <property type="component" value="Unassembled WGS sequence"/>
</dbReference>
<dbReference type="InterPro" id="IPR025944">
    <property type="entry name" value="Sigma_54_int_dom_CS"/>
</dbReference>
<evidence type="ECO:0000259" key="15">
    <source>
        <dbReference type="PROSITE" id="PS50112"/>
    </source>
</evidence>
<dbReference type="PROSITE" id="PS51379">
    <property type="entry name" value="4FE4S_FER_2"/>
    <property type="match status" value="1"/>
</dbReference>
<organism evidence="18 19">
    <name type="scientific">Candidatus Afipia apatlaquensis</name>
    <dbReference type="NCBI Taxonomy" id="2712852"/>
    <lineage>
        <taxon>Bacteria</taxon>
        <taxon>Pseudomonadati</taxon>
        <taxon>Pseudomonadota</taxon>
        <taxon>Alphaproteobacteria</taxon>
        <taxon>Hyphomicrobiales</taxon>
        <taxon>Nitrobacteraceae</taxon>
        <taxon>Afipia</taxon>
    </lineage>
</organism>
<dbReference type="Gene3D" id="3.40.50.300">
    <property type="entry name" value="P-loop containing nucleotide triphosphate hydrolases"/>
    <property type="match status" value="1"/>
</dbReference>
<dbReference type="PANTHER" id="PTHR32071">
    <property type="entry name" value="TRANSCRIPTIONAL REGULATORY PROTEIN"/>
    <property type="match status" value="1"/>
</dbReference>
<dbReference type="InterPro" id="IPR004108">
    <property type="entry name" value="Fe_hydrogenase_lsu_C"/>
</dbReference>
<dbReference type="Pfam" id="PF18024">
    <property type="entry name" value="HTH_50"/>
    <property type="match status" value="1"/>
</dbReference>
<name>A0A7C9RH43_9BRAD</name>
<dbReference type="EMBL" id="JAAMRR010000813">
    <property type="protein sequence ID" value="NGX96641.1"/>
    <property type="molecule type" value="Genomic_DNA"/>
</dbReference>
<dbReference type="InterPro" id="IPR000014">
    <property type="entry name" value="PAS"/>
</dbReference>
<dbReference type="SUPFAM" id="SSF54862">
    <property type="entry name" value="4Fe-4S ferredoxins"/>
    <property type="match status" value="1"/>
</dbReference>
<dbReference type="GO" id="GO:0051539">
    <property type="term" value="F:4 iron, 4 sulfur cluster binding"/>
    <property type="evidence" value="ECO:0007669"/>
    <property type="project" value="UniProtKB-KW"/>
</dbReference>
<dbReference type="GO" id="GO:0046872">
    <property type="term" value="F:metal ion binding"/>
    <property type="evidence" value="ECO:0007669"/>
    <property type="project" value="UniProtKB-KW"/>
</dbReference>
<evidence type="ECO:0000256" key="2">
    <source>
        <dbReference type="ARBA" id="ARBA00022723"/>
    </source>
</evidence>
<dbReference type="InterPro" id="IPR025662">
    <property type="entry name" value="Sigma_54_int_dom_ATP-bd_1"/>
</dbReference>
<dbReference type="GO" id="GO:0005524">
    <property type="term" value="F:ATP binding"/>
    <property type="evidence" value="ECO:0007669"/>
    <property type="project" value="UniProtKB-KW"/>
</dbReference>
<evidence type="ECO:0000256" key="11">
    <source>
        <dbReference type="ARBA" id="ARBA00023159"/>
    </source>
</evidence>
<dbReference type="Gene3D" id="1.10.15.40">
    <property type="entry name" value="Electron transport complex subunit B, putative Fe-S cluster"/>
    <property type="match status" value="1"/>
</dbReference>
<keyword evidence="12" id="KW-0804">Transcription</keyword>
<evidence type="ECO:0000259" key="16">
    <source>
        <dbReference type="PROSITE" id="PS51379"/>
    </source>
</evidence>
<dbReference type="SUPFAM" id="SSF46689">
    <property type="entry name" value="Homeodomain-like"/>
    <property type="match status" value="1"/>
</dbReference>
<dbReference type="Gene3D" id="3.30.70.20">
    <property type="match status" value="1"/>
</dbReference>
<keyword evidence="3" id="KW-0547">Nucleotide-binding</keyword>
<accession>A0A7C9RH43</accession>
<gene>
    <name evidence="18" type="ORF">G4V63_15915</name>
</gene>
<dbReference type="Gene3D" id="3.40.950.10">
    <property type="entry name" value="Fe-only Hydrogenase (Larger Subunit), Chain L, domain 3"/>
    <property type="match status" value="1"/>
</dbReference>
<reference evidence="18" key="1">
    <citation type="submission" date="2020-02" db="EMBL/GenBank/DDBJ databases">
        <title>Draft genome sequence of Candidatus Afipia apatlaquensis IBT-C3, a potential strain for decolorization of textile dyes.</title>
        <authorList>
            <person name="Sanchez-Reyes A."/>
            <person name="Breton-Deval L."/>
            <person name="Mangelson H."/>
            <person name="Sanchez-Flores A."/>
        </authorList>
    </citation>
    <scope>NUCLEOTIDE SEQUENCE [LARGE SCALE GENOMIC DNA]</scope>
    <source>
        <strain evidence="18">IBT-C3</strain>
    </source>
</reference>
<dbReference type="InterPro" id="IPR009016">
    <property type="entry name" value="Fe_hydrogenase"/>
</dbReference>
<dbReference type="Gene3D" id="3.30.450.20">
    <property type="entry name" value="PAS domain"/>
    <property type="match status" value="1"/>
</dbReference>
<dbReference type="PROSITE" id="PS50045">
    <property type="entry name" value="SIGMA54_INTERACT_4"/>
    <property type="match status" value="1"/>
</dbReference>
<dbReference type="PROSITE" id="PS51656">
    <property type="entry name" value="4FE4S"/>
    <property type="match status" value="1"/>
</dbReference>
<protein>
    <recommendedName>
        <fullName evidence="13">HTH-type transcriptional regulatory protein TyrR</fullName>
    </recommendedName>
</protein>
<evidence type="ECO:0000256" key="10">
    <source>
        <dbReference type="ARBA" id="ARBA00023125"/>
    </source>
</evidence>
<dbReference type="Pfam" id="PF04060">
    <property type="entry name" value="FeS"/>
    <property type="match status" value="1"/>
</dbReference>
<keyword evidence="6" id="KW-0408">Iron</keyword>
<feature type="domain" description="4Fe-4S ferredoxin-type" evidence="16">
    <location>
        <begin position="10"/>
        <end position="39"/>
    </location>
</feature>
<dbReference type="Pfam" id="PF00037">
    <property type="entry name" value="Fer4"/>
    <property type="match status" value="1"/>
</dbReference>
<keyword evidence="4" id="KW-0058">Aromatic hydrocarbons catabolism</keyword>
<evidence type="ECO:0000256" key="13">
    <source>
        <dbReference type="ARBA" id="ARBA00029500"/>
    </source>
</evidence>
<dbReference type="PROSITE" id="PS00198">
    <property type="entry name" value="4FE4S_FER_1"/>
    <property type="match status" value="1"/>
</dbReference>
<feature type="non-terminal residue" evidence="18">
    <location>
        <position position="1"/>
    </location>
</feature>
<dbReference type="GO" id="GO:0003677">
    <property type="term" value="F:DNA binding"/>
    <property type="evidence" value="ECO:0007669"/>
    <property type="project" value="UniProtKB-KW"/>
</dbReference>
<keyword evidence="2" id="KW-0479">Metal-binding</keyword>
<dbReference type="GO" id="GO:0000160">
    <property type="term" value="P:phosphorelay signal transduction system"/>
    <property type="evidence" value="ECO:0007669"/>
    <property type="project" value="UniProtKB-KW"/>
</dbReference>
<dbReference type="InterPro" id="IPR017896">
    <property type="entry name" value="4Fe4S_Fe-S-bd"/>
</dbReference>
<evidence type="ECO:0000259" key="14">
    <source>
        <dbReference type="PROSITE" id="PS50045"/>
    </source>
</evidence>
<dbReference type="InterPro" id="IPR017900">
    <property type="entry name" value="4Fe4S_Fe_S_CS"/>
</dbReference>
<evidence type="ECO:0000313" key="19">
    <source>
        <dbReference type="Proteomes" id="UP000480266"/>
    </source>
</evidence>
<dbReference type="NCBIfam" id="TIGR00229">
    <property type="entry name" value="sensory_box"/>
    <property type="match status" value="1"/>
</dbReference>
<dbReference type="SMART" id="SM00382">
    <property type="entry name" value="AAA"/>
    <property type="match status" value="1"/>
</dbReference>
<dbReference type="InterPro" id="IPR002078">
    <property type="entry name" value="Sigma_54_int"/>
</dbReference>
<dbReference type="Gene3D" id="1.10.10.60">
    <property type="entry name" value="Homeodomain-like"/>
    <property type="match status" value="1"/>
</dbReference>
<keyword evidence="5" id="KW-0067">ATP-binding</keyword>
<evidence type="ECO:0000256" key="4">
    <source>
        <dbReference type="ARBA" id="ARBA00022797"/>
    </source>
</evidence>
<dbReference type="InterPro" id="IPR025943">
    <property type="entry name" value="Sigma_54_int_dom_ATP-bd_2"/>
</dbReference>
<dbReference type="Gene3D" id="1.10.8.60">
    <property type="match status" value="1"/>
</dbReference>
<dbReference type="InterPro" id="IPR058031">
    <property type="entry name" value="AAA_lid_NorR"/>
</dbReference>
<evidence type="ECO:0000256" key="12">
    <source>
        <dbReference type="ARBA" id="ARBA00023163"/>
    </source>
</evidence>
<dbReference type="CDD" id="cd00009">
    <property type="entry name" value="AAA"/>
    <property type="match status" value="1"/>
</dbReference>
<evidence type="ECO:0000256" key="7">
    <source>
        <dbReference type="ARBA" id="ARBA00023012"/>
    </source>
</evidence>
<dbReference type="AlphaFoldDB" id="A0A7C9RH43"/>
<dbReference type="SUPFAM" id="SSF55785">
    <property type="entry name" value="PYP-like sensor domain (PAS domain)"/>
    <property type="match status" value="1"/>
</dbReference>
<dbReference type="SUPFAM" id="SSF52540">
    <property type="entry name" value="P-loop containing nucleoside triphosphate hydrolases"/>
    <property type="match status" value="1"/>
</dbReference>
<dbReference type="PROSITE" id="PS00676">
    <property type="entry name" value="SIGMA54_INTERACT_2"/>
    <property type="match status" value="1"/>
</dbReference>
<keyword evidence="11" id="KW-0010">Activator</keyword>
<feature type="domain" description="4Fe-4S" evidence="17">
    <location>
        <begin position="331"/>
        <end position="393"/>
    </location>
</feature>
<dbReference type="InterPro" id="IPR009057">
    <property type="entry name" value="Homeodomain-like_sf"/>
</dbReference>
<evidence type="ECO:0000259" key="17">
    <source>
        <dbReference type="PROSITE" id="PS51656"/>
    </source>
</evidence>
<feature type="domain" description="Sigma-54 factor interaction" evidence="14">
    <location>
        <begin position="542"/>
        <end position="771"/>
    </location>
</feature>
<comment type="caution">
    <text evidence="18">The sequence shown here is derived from an EMBL/GenBank/DDBJ whole genome shotgun (WGS) entry which is preliminary data.</text>
</comment>
<keyword evidence="8" id="KW-0411">Iron-sulfur</keyword>
<dbReference type="Pfam" id="PF00158">
    <property type="entry name" value="Sigma54_activat"/>
    <property type="match status" value="1"/>
</dbReference>
<keyword evidence="19" id="KW-1185">Reference proteome</keyword>
<dbReference type="PROSITE" id="PS00688">
    <property type="entry name" value="SIGMA54_INTERACT_3"/>
    <property type="match status" value="1"/>
</dbReference>
<evidence type="ECO:0000256" key="5">
    <source>
        <dbReference type="ARBA" id="ARBA00022840"/>
    </source>
</evidence>
<dbReference type="InterPro" id="IPR027417">
    <property type="entry name" value="P-loop_NTPase"/>
</dbReference>
<evidence type="ECO:0000256" key="3">
    <source>
        <dbReference type="ARBA" id="ARBA00022741"/>
    </source>
</evidence>
<feature type="domain" description="PAS" evidence="15">
    <location>
        <begin position="401"/>
        <end position="437"/>
    </location>
</feature>
<dbReference type="PROSITE" id="PS50112">
    <property type="entry name" value="PAS"/>
    <property type="match status" value="1"/>
</dbReference>
<dbReference type="Pfam" id="PF02906">
    <property type="entry name" value="Fe_hyd_lg_C"/>
    <property type="match status" value="1"/>
</dbReference>
<keyword evidence="7" id="KW-0902">Two-component regulatory system</keyword>
<evidence type="ECO:0000313" key="18">
    <source>
        <dbReference type="EMBL" id="NGX96641.1"/>
    </source>
</evidence>
<dbReference type="InterPro" id="IPR003593">
    <property type="entry name" value="AAA+_ATPase"/>
</dbReference>
<evidence type="ECO:0000256" key="6">
    <source>
        <dbReference type="ARBA" id="ARBA00023004"/>
    </source>
</evidence>
<evidence type="ECO:0000256" key="8">
    <source>
        <dbReference type="ARBA" id="ARBA00023014"/>
    </source>
</evidence>
<keyword evidence="10" id="KW-0238">DNA-binding</keyword>
<keyword evidence="9" id="KW-0805">Transcription regulation</keyword>
<proteinExistence type="predicted"/>
<sequence>PVNAVQIRNGQASILYSRCITCGKCVKSCPQHAMVAIDSKDKVRDLLKNSRKVIAVLDPSFVVSFYPYTYSKIAGALNMLGFWKIWEAARGAYELSSRVAEFIKKNNSKTYMSSACPAFVSMIEKHYPELTGNLLPFVSPMIATGRIIRQKYRESDVSIIFIGPCVAKKAEAEDPQFEGIIDCVLTFDELKGLFLENKIEIEDAAESEFDSGYCGRGRLFSLQASWLQLFKSGNLINEDECIYVSSDRECLKLIDSVSKGRISARFADSMICSGCIEGPRIDSKLSHYERVDRIHEYFENCSESEIDAGIQADLSRSFRNRRRILPYPSEEDIKKVLQQTNKFKKEDELNCGACGYNTCREKAIAVVQGIAEVEMCLPYLLSKKTMLFEQLSQKYREISILKDELETIIESSYDGLAVTDGNGKVLMTNKSLLKMTGCDTSSNLIKEMEDSGIVFPSSTLLALKEKRRVSFMQETPSGSKYLETCTPVLDDKGNIERVVINVRDIDALTKLRQQIEETMKLEKYHLKSGRTIDKFGFECDNIVANSIEFGRVLQIAGNVAAVDSTILLLGESGVGKDIVAKFIHKLSKRTNKPLIKIDCGAIPENLIESELFGYETGAFTGAKNRGKPGLIELADKGTLFLDEIGELPLNLQVKLLTVIQDRKLMRIGGTSEKEIDVRIIAATNRDLEKMVKKGQFRADLYYRLNVVPIEIPPLRDRRSDILPLCYHFMDIFNKKYGCSKELTKSAERVLYQYGWPGNVRELENVVERLVVTSGNNVIDDSDLPVFLLHEGGDPDTKIKVDEIIPIREASEIVEKELIQKAYEKYGTTYEMAQALGVNQSTVVRKIQKYIRNNALRHN</sequence>
<dbReference type="Gene3D" id="3.40.50.1780">
    <property type="match status" value="1"/>
</dbReference>
<dbReference type="InterPro" id="IPR030828">
    <property type="entry name" value="HTH_TyrR"/>
</dbReference>
<dbReference type="Pfam" id="PF13188">
    <property type="entry name" value="PAS_8"/>
    <property type="match status" value="1"/>
</dbReference>
<dbReference type="SUPFAM" id="SSF53920">
    <property type="entry name" value="Fe-only hydrogenase"/>
    <property type="match status" value="1"/>
</dbReference>
<dbReference type="PANTHER" id="PTHR32071:SF57">
    <property type="entry name" value="C4-DICARBOXYLATE TRANSPORT TRANSCRIPTIONAL REGULATORY PROTEIN DCTD"/>
    <property type="match status" value="1"/>
</dbReference>
<evidence type="ECO:0000256" key="1">
    <source>
        <dbReference type="ARBA" id="ARBA00022485"/>
    </source>
</evidence>
<dbReference type="InterPro" id="IPR007202">
    <property type="entry name" value="4Fe-4S_dom"/>
</dbReference>
<dbReference type="PROSITE" id="PS00675">
    <property type="entry name" value="SIGMA54_INTERACT_1"/>
    <property type="match status" value="1"/>
</dbReference>
<dbReference type="FunFam" id="3.40.50.300:FF:000006">
    <property type="entry name" value="DNA-binding transcriptional regulator NtrC"/>
    <property type="match status" value="1"/>
</dbReference>
<keyword evidence="1" id="KW-0004">4Fe-4S</keyword>
<dbReference type="GO" id="GO:0006355">
    <property type="term" value="P:regulation of DNA-templated transcription"/>
    <property type="evidence" value="ECO:0007669"/>
    <property type="project" value="InterPro"/>
</dbReference>
<evidence type="ECO:0000256" key="9">
    <source>
        <dbReference type="ARBA" id="ARBA00023015"/>
    </source>
</evidence>
<dbReference type="Pfam" id="PF25601">
    <property type="entry name" value="AAA_lid_14"/>
    <property type="match status" value="1"/>
</dbReference>